<keyword evidence="1" id="KW-0812">Transmembrane</keyword>
<gene>
    <name evidence="2" type="ORF">MTR67_002244</name>
</gene>
<dbReference type="AlphaFoldDB" id="A0AAF0T8K5"/>
<keyword evidence="1" id="KW-1133">Transmembrane helix</keyword>
<feature type="transmembrane region" description="Helical" evidence="1">
    <location>
        <begin position="65"/>
        <end position="82"/>
    </location>
</feature>
<evidence type="ECO:0000256" key="1">
    <source>
        <dbReference type="SAM" id="Phobius"/>
    </source>
</evidence>
<evidence type="ECO:0000313" key="2">
    <source>
        <dbReference type="EMBL" id="WMV08859.1"/>
    </source>
</evidence>
<proteinExistence type="predicted"/>
<dbReference type="Proteomes" id="UP001234989">
    <property type="component" value="Chromosome 1"/>
</dbReference>
<organism evidence="2 3">
    <name type="scientific">Solanum verrucosum</name>
    <dbReference type="NCBI Taxonomy" id="315347"/>
    <lineage>
        <taxon>Eukaryota</taxon>
        <taxon>Viridiplantae</taxon>
        <taxon>Streptophyta</taxon>
        <taxon>Embryophyta</taxon>
        <taxon>Tracheophyta</taxon>
        <taxon>Spermatophyta</taxon>
        <taxon>Magnoliopsida</taxon>
        <taxon>eudicotyledons</taxon>
        <taxon>Gunneridae</taxon>
        <taxon>Pentapetalae</taxon>
        <taxon>asterids</taxon>
        <taxon>lamiids</taxon>
        <taxon>Solanales</taxon>
        <taxon>Solanaceae</taxon>
        <taxon>Solanoideae</taxon>
        <taxon>Solaneae</taxon>
        <taxon>Solanum</taxon>
    </lineage>
</organism>
<keyword evidence="1" id="KW-0472">Membrane</keyword>
<sequence length="105" mass="11620">MELAVVGSHHRCSQRGANVAVGFRRRGRQLVASSPCCCCCGQRPPGCSPIGAAANDGDSLMVFERLLVIAIVVRLLVSRLYWPVRRTERREKGSGRRIQRGEEEN</sequence>
<name>A0AAF0T8K5_SOLVR</name>
<dbReference type="EMBL" id="CP133612">
    <property type="protein sequence ID" value="WMV08859.1"/>
    <property type="molecule type" value="Genomic_DNA"/>
</dbReference>
<accession>A0AAF0T8K5</accession>
<reference evidence="2" key="1">
    <citation type="submission" date="2023-08" db="EMBL/GenBank/DDBJ databases">
        <title>A de novo genome assembly of Solanum verrucosum Schlechtendal, a Mexican diploid species geographically isolated from the other diploid A-genome species in potato relatives.</title>
        <authorList>
            <person name="Hosaka K."/>
        </authorList>
    </citation>
    <scope>NUCLEOTIDE SEQUENCE</scope>
    <source>
        <tissue evidence="2">Young leaves</tissue>
    </source>
</reference>
<evidence type="ECO:0000313" key="3">
    <source>
        <dbReference type="Proteomes" id="UP001234989"/>
    </source>
</evidence>
<protein>
    <submittedName>
        <fullName evidence="2">Uncharacterized protein</fullName>
    </submittedName>
</protein>
<keyword evidence="3" id="KW-1185">Reference proteome</keyword>